<dbReference type="EMBL" id="JQBK01000015">
    <property type="protein sequence ID" value="KRN86634.1"/>
    <property type="molecule type" value="Genomic_DNA"/>
</dbReference>
<evidence type="ECO:0008006" key="3">
    <source>
        <dbReference type="Google" id="ProtNLM"/>
    </source>
</evidence>
<gene>
    <name evidence="1" type="ORF">IV43_GL000538</name>
</gene>
<evidence type="ECO:0000313" key="1">
    <source>
        <dbReference type="EMBL" id="KRN86634.1"/>
    </source>
</evidence>
<proteinExistence type="predicted"/>
<dbReference type="STRING" id="89059.LAC1533_0155"/>
<organism evidence="1 2">
    <name type="scientific">Ligilactobacillus acidipiscis</name>
    <dbReference type="NCBI Taxonomy" id="89059"/>
    <lineage>
        <taxon>Bacteria</taxon>
        <taxon>Bacillati</taxon>
        <taxon>Bacillota</taxon>
        <taxon>Bacilli</taxon>
        <taxon>Lactobacillales</taxon>
        <taxon>Lactobacillaceae</taxon>
        <taxon>Ligilactobacillus</taxon>
    </lineage>
</organism>
<dbReference type="Proteomes" id="UP000051491">
    <property type="component" value="Unassembled WGS sequence"/>
</dbReference>
<comment type="caution">
    <text evidence="1">The sequence shown here is derived from an EMBL/GenBank/DDBJ whole genome shotgun (WGS) entry which is preliminary data.</text>
</comment>
<protein>
    <recommendedName>
        <fullName evidence="3">DUF2992 domain-containing protein</fullName>
    </recommendedName>
</protein>
<dbReference type="Pfam" id="PF11208">
    <property type="entry name" value="DUF2992"/>
    <property type="match status" value="1"/>
</dbReference>
<dbReference type="OrthoDB" id="4570726at2"/>
<dbReference type="RefSeq" id="WP_010495358.1">
    <property type="nucleotide sequence ID" value="NZ_JBHUGU010000002.1"/>
</dbReference>
<accession>A0A0R2KI59</accession>
<evidence type="ECO:0000313" key="2">
    <source>
        <dbReference type="Proteomes" id="UP000051491"/>
    </source>
</evidence>
<reference evidence="1 2" key="1">
    <citation type="journal article" date="2015" name="Genome Announc.">
        <title>Expanding the biotechnology potential of lactobacilli through comparative genomics of 213 strains and associated genera.</title>
        <authorList>
            <person name="Sun Z."/>
            <person name="Harris H.M."/>
            <person name="McCann A."/>
            <person name="Guo C."/>
            <person name="Argimon S."/>
            <person name="Zhang W."/>
            <person name="Yang X."/>
            <person name="Jeffery I.B."/>
            <person name="Cooney J.C."/>
            <person name="Kagawa T.F."/>
            <person name="Liu W."/>
            <person name="Song Y."/>
            <person name="Salvetti E."/>
            <person name="Wrobel A."/>
            <person name="Rasinkangas P."/>
            <person name="Parkhill J."/>
            <person name="Rea M.C."/>
            <person name="O'Sullivan O."/>
            <person name="Ritari J."/>
            <person name="Douillard F.P."/>
            <person name="Paul Ross R."/>
            <person name="Yang R."/>
            <person name="Briner A.E."/>
            <person name="Felis G.E."/>
            <person name="de Vos W.M."/>
            <person name="Barrangou R."/>
            <person name="Klaenhammer T.R."/>
            <person name="Caufield P.W."/>
            <person name="Cui Y."/>
            <person name="Zhang H."/>
            <person name="O'Toole P.W."/>
        </authorList>
    </citation>
    <scope>NUCLEOTIDE SEQUENCE [LARGE SCALE GENOMIC DNA]</scope>
    <source>
        <strain evidence="1 2">DSM 15353</strain>
    </source>
</reference>
<dbReference type="PATRIC" id="fig|89059.3.peg.553"/>
<sequence length="142" mass="16834">MDVEKCQLLLTIDFDPPFYKAIFESVSAESYEVAQVNLGTSEPKLTLILDLVLNHWDRVHFFKQKQFKKNELPNKINPKRKQRLAQKAVKNGFSTKSQVALKKQFEQNKLANERDRKLKKEQLIEKKFKLKQEKRIEKHKGH</sequence>
<dbReference type="PIRSF" id="PIRSF021328">
    <property type="entry name" value="UCP021328"/>
    <property type="match status" value="1"/>
</dbReference>
<dbReference type="AlphaFoldDB" id="A0A0R2KI59"/>
<dbReference type="InterPro" id="IPR016787">
    <property type="entry name" value="UCP021328"/>
</dbReference>
<name>A0A0R2KI59_9LACO</name>